<evidence type="ECO:0008006" key="3">
    <source>
        <dbReference type="Google" id="ProtNLM"/>
    </source>
</evidence>
<protein>
    <recommendedName>
        <fullName evidence="3">YunG</fullName>
    </recommendedName>
</protein>
<evidence type="ECO:0000313" key="2">
    <source>
        <dbReference type="Proteomes" id="UP001558534"/>
    </source>
</evidence>
<organism evidence="1 2">
    <name type="scientific">Lysinibacillus xylanilyticus</name>
    <dbReference type="NCBI Taxonomy" id="582475"/>
    <lineage>
        <taxon>Bacteria</taxon>
        <taxon>Bacillati</taxon>
        <taxon>Bacillota</taxon>
        <taxon>Bacilli</taxon>
        <taxon>Bacillales</taxon>
        <taxon>Bacillaceae</taxon>
        <taxon>Lysinibacillus</taxon>
    </lineage>
</organism>
<dbReference type="InterPro" id="IPR056238">
    <property type="entry name" value="YunG-like"/>
</dbReference>
<gene>
    <name evidence="1" type="ORF">AB1300_22260</name>
</gene>
<evidence type="ECO:0000313" key="1">
    <source>
        <dbReference type="EMBL" id="MEX3747825.1"/>
    </source>
</evidence>
<dbReference type="RefSeq" id="WP_368638327.1">
    <property type="nucleotide sequence ID" value="NZ_JBFRHK010000020.1"/>
</dbReference>
<reference evidence="1 2" key="1">
    <citation type="submission" date="2024-07" db="EMBL/GenBank/DDBJ databases">
        <title>Characterization of a bacterium isolated from hydrolysated instant sea cucumber by whole-genome sequencing and metabolomics.</title>
        <authorList>
            <person name="Luo X."/>
            <person name="Zhang Z."/>
            <person name="Zheng Z."/>
            <person name="Zhang W."/>
            <person name="Ming T."/>
            <person name="Jiao L."/>
            <person name="Su X."/>
            <person name="Kong F."/>
            <person name="Xu J."/>
        </authorList>
    </citation>
    <scope>NUCLEOTIDE SEQUENCE [LARGE SCALE GENOMIC DNA]</scope>
    <source>
        <strain evidence="1 2">XL-2024</strain>
    </source>
</reference>
<sequence length="122" mass="14365">MYTEKDLLRALKKSWSSQSSSKWNLDNPARGQCGVTALVVNDILGGEIYKTWLDEGWHFYNMLAGERRDFTEEQFSNNLEYQDLCSSREEAFQDTNDAQYSYLQTQVYRSLPLNYSICTWKY</sequence>
<dbReference type="Pfam" id="PF24585">
    <property type="entry name" value="YunG"/>
    <property type="match status" value="1"/>
</dbReference>
<dbReference type="EMBL" id="JBFRHK010000020">
    <property type="protein sequence ID" value="MEX3747825.1"/>
    <property type="molecule type" value="Genomic_DNA"/>
</dbReference>
<name>A0ABV3W3W9_9BACI</name>
<accession>A0ABV3W3W9</accession>
<proteinExistence type="predicted"/>
<comment type="caution">
    <text evidence="1">The sequence shown here is derived from an EMBL/GenBank/DDBJ whole genome shotgun (WGS) entry which is preliminary data.</text>
</comment>
<keyword evidence="2" id="KW-1185">Reference proteome</keyword>
<dbReference type="Proteomes" id="UP001558534">
    <property type="component" value="Unassembled WGS sequence"/>
</dbReference>